<name>A0A9D1J892_9BACT</name>
<reference evidence="2" key="1">
    <citation type="submission" date="2020-10" db="EMBL/GenBank/DDBJ databases">
        <authorList>
            <person name="Gilroy R."/>
        </authorList>
    </citation>
    <scope>NUCLEOTIDE SEQUENCE</scope>
    <source>
        <strain evidence="2">CHK121-14286</strain>
    </source>
</reference>
<evidence type="ECO:0000313" key="3">
    <source>
        <dbReference type="Proteomes" id="UP000824200"/>
    </source>
</evidence>
<organism evidence="2 3">
    <name type="scientific">Candidatus Fimimonas gallinarum</name>
    <dbReference type="NCBI Taxonomy" id="2840821"/>
    <lineage>
        <taxon>Bacteria</taxon>
        <taxon>Pseudomonadati</taxon>
        <taxon>Myxococcota</taxon>
        <taxon>Myxococcia</taxon>
        <taxon>Myxococcales</taxon>
        <taxon>Cystobacterineae</taxon>
        <taxon>Myxococcaceae</taxon>
        <taxon>Myxococcaceae incertae sedis</taxon>
        <taxon>Candidatus Fimimonas</taxon>
    </lineage>
</organism>
<accession>A0A9D1J892</accession>
<dbReference type="InterPro" id="IPR036390">
    <property type="entry name" value="WH_DNA-bd_sf"/>
</dbReference>
<dbReference type="Proteomes" id="UP000824200">
    <property type="component" value="Unassembled WGS sequence"/>
</dbReference>
<dbReference type="AlphaFoldDB" id="A0A9D1J892"/>
<evidence type="ECO:0000256" key="1">
    <source>
        <dbReference type="SAM" id="Phobius"/>
    </source>
</evidence>
<keyword evidence="1" id="KW-1133">Transmembrane helix</keyword>
<proteinExistence type="predicted"/>
<gene>
    <name evidence="2" type="ORF">IAC95_04460</name>
</gene>
<feature type="transmembrane region" description="Helical" evidence="1">
    <location>
        <begin position="99"/>
        <end position="120"/>
    </location>
</feature>
<protein>
    <submittedName>
        <fullName evidence="2">Uncharacterized protein</fullName>
    </submittedName>
</protein>
<dbReference type="SUPFAM" id="SSF46785">
    <property type="entry name" value="Winged helix' DNA-binding domain"/>
    <property type="match status" value="1"/>
</dbReference>
<sequence length="122" mass="14234">MMLDKKEVAVMKCIYDFCKKHNDGAIISDEVIIQSCPEKYRLTETKVDTILKQLEYDGYFECTKSDRNGKTVNVINLKQKGKAFQRELIQRRRELINTMFWRVVFAALGAVVALIVNKILNW</sequence>
<keyword evidence="1" id="KW-0472">Membrane</keyword>
<reference evidence="2" key="2">
    <citation type="journal article" date="2021" name="PeerJ">
        <title>Extensive microbial diversity within the chicken gut microbiome revealed by metagenomics and culture.</title>
        <authorList>
            <person name="Gilroy R."/>
            <person name="Ravi A."/>
            <person name="Getino M."/>
            <person name="Pursley I."/>
            <person name="Horton D.L."/>
            <person name="Alikhan N.F."/>
            <person name="Baker D."/>
            <person name="Gharbi K."/>
            <person name="Hall N."/>
            <person name="Watson M."/>
            <person name="Adriaenssens E.M."/>
            <person name="Foster-Nyarko E."/>
            <person name="Jarju S."/>
            <person name="Secka A."/>
            <person name="Antonio M."/>
            <person name="Oren A."/>
            <person name="Chaudhuri R.R."/>
            <person name="La Ragione R."/>
            <person name="Hildebrand F."/>
            <person name="Pallen M.J."/>
        </authorList>
    </citation>
    <scope>NUCLEOTIDE SEQUENCE</scope>
    <source>
        <strain evidence="2">CHK121-14286</strain>
    </source>
</reference>
<evidence type="ECO:0000313" key="2">
    <source>
        <dbReference type="EMBL" id="HIR66111.1"/>
    </source>
</evidence>
<keyword evidence="1" id="KW-0812">Transmembrane</keyword>
<dbReference type="EMBL" id="DVHL01000036">
    <property type="protein sequence ID" value="HIR66111.1"/>
    <property type="molecule type" value="Genomic_DNA"/>
</dbReference>
<comment type="caution">
    <text evidence="2">The sequence shown here is derived from an EMBL/GenBank/DDBJ whole genome shotgun (WGS) entry which is preliminary data.</text>
</comment>